<sequence length="81" mass="8923">MIWYSLSVRVCAGATVIESPVWMPIGSKFSIAQTMMQLSFLSRTTSISYSFQPISDSSISSSLVGERSRPRVQISSNSSRL</sequence>
<dbReference type="EMBL" id="CWOW01000002">
    <property type="protein sequence ID" value="CRZ98157.1"/>
    <property type="molecule type" value="Genomic_DNA"/>
</dbReference>
<evidence type="ECO:0000313" key="1">
    <source>
        <dbReference type="EMBL" id="CRZ98157.1"/>
    </source>
</evidence>
<gene>
    <name evidence="1" type="ORF">ERS013165_00718</name>
</gene>
<reference evidence="1 2" key="1">
    <citation type="submission" date="2015-07" db="EMBL/GenBank/DDBJ databases">
        <authorList>
            <consortium name="Pathogen Informatics"/>
        </authorList>
    </citation>
    <scope>NUCLEOTIDE SEQUENCE [LARGE SCALE GENOMIC DNA]</scope>
    <source>
        <strain evidence="1 2">A51</strain>
    </source>
</reference>
<accession>A0A655QN86</accession>
<proteinExistence type="predicted"/>
<dbReference type="Proteomes" id="UP000044806">
    <property type="component" value="Unassembled WGS sequence"/>
</dbReference>
<dbReference type="AlphaFoldDB" id="A0A655QN86"/>
<protein>
    <submittedName>
        <fullName evidence="1">Uncharacterized protein</fullName>
    </submittedName>
</protein>
<organism evidence="1 2">
    <name type="scientific">Vibrio cholerae</name>
    <dbReference type="NCBI Taxonomy" id="666"/>
    <lineage>
        <taxon>Bacteria</taxon>
        <taxon>Pseudomonadati</taxon>
        <taxon>Pseudomonadota</taxon>
        <taxon>Gammaproteobacteria</taxon>
        <taxon>Vibrionales</taxon>
        <taxon>Vibrionaceae</taxon>
        <taxon>Vibrio</taxon>
    </lineage>
</organism>
<name>A0A655QN86_VIBCL</name>
<evidence type="ECO:0000313" key="2">
    <source>
        <dbReference type="Proteomes" id="UP000044806"/>
    </source>
</evidence>